<evidence type="ECO:0000313" key="1">
    <source>
        <dbReference type="EMBL" id="BCG27548.1"/>
    </source>
</evidence>
<dbReference type="EMBL" id="AP023189">
    <property type="protein sequence ID" value="BCG27548.1"/>
    <property type="molecule type" value="Genomic_DNA"/>
</dbReference>
<organism evidence="1 2">
    <name type="scientific">Pseudomonas tohonis</name>
    <dbReference type="NCBI Taxonomy" id="2725477"/>
    <lineage>
        <taxon>Bacteria</taxon>
        <taxon>Pseudomonadati</taxon>
        <taxon>Pseudomonadota</taxon>
        <taxon>Gammaproteobacteria</taxon>
        <taxon>Pseudomonadales</taxon>
        <taxon>Pseudomonadaceae</taxon>
        <taxon>Pseudomonas</taxon>
    </lineage>
</organism>
<reference evidence="1 2" key="1">
    <citation type="submission" date="2020-05" db="EMBL/GenBank/DDBJ databases">
        <title>Characterization of novel class B3 metallo-beta-lactamase from novel Pseudomonas species.</title>
        <authorList>
            <person name="Yamada K."/>
            <person name="Aoki K."/>
            <person name="Ishii Y."/>
        </authorList>
    </citation>
    <scope>NUCLEOTIDE SEQUENCE [LARGE SCALE GENOMIC DNA]</scope>
    <source>
        <strain evidence="1 2">TUM18999</strain>
    </source>
</reference>
<dbReference type="KEGG" id="ptw:TUM18999_57390"/>
<accession>A0A6J4EDS8</accession>
<proteinExistence type="predicted"/>
<name>A0A6J4EDS8_9PSED</name>
<evidence type="ECO:0000313" key="2">
    <source>
        <dbReference type="Proteomes" id="UP000509383"/>
    </source>
</evidence>
<dbReference type="Proteomes" id="UP000509383">
    <property type="component" value="Chromosome"/>
</dbReference>
<gene>
    <name evidence="1" type="ORF">TUM18999_57390</name>
</gene>
<dbReference type="RefSeq" id="WP_173180419.1">
    <property type="nucleotide sequence ID" value="NZ_AP023189.1"/>
</dbReference>
<sequence>MTIPQLRGHLRAIRTQERQNDRLQLMIARAAGAVPEDFKEFLKSL</sequence>
<protein>
    <submittedName>
        <fullName evidence="1">Uncharacterized protein</fullName>
    </submittedName>
</protein>
<dbReference type="AlphaFoldDB" id="A0A6J4EDS8"/>